<keyword evidence="1" id="KW-0732">Signal</keyword>
<evidence type="ECO:0000313" key="2">
    <source>
        <dbReference type="EMBL" id="SFU41954.1"/>
    </source>
</evidence>
<dbReference type="AlphaFoldDB" id="A0A1I7G0I7"/>
<keyword evidence="3" id="KW-1185">Reference proteome</keyword>
<feature type="signal peptide" evidence="1">
    <location>
        <begin position="1"/>
        <end position="25"/>
    </location>
</feature>
<dbReference type="OrthoDB" id="1495380at2"/>
<sequence length="92" mass="11113">MKKITILLVTAVLCTSCILTKAPMAQVGMTEEEFTESTHREELVELEENWAVYRVFYGYESRYVKYYYFKNHKLVRMDTSERNIHYHVRRSH</sequence>
<reference evidence="2 3" key="1">
    <citation type="submission" date="2016-10" db="EMBL/GenBank/DDBJ databases">
        <authorList>
            <person name="de Groot N.N."/>
        </authorList>
    </citation>
    <scope>NUCLEOTIDE SEQUENCE [LARGE SCALE GENOMIC DNA]</scope>
    <source>
        <strain evidence="2 3">CGMCC 1.12333</strain>
    </source>
</reference>
<evidence type="ECO:0000256" key="1">
    <source>
        <dbReference type="SAM" id="SignalP"/>
    </source>
</evidence>
<dbReference type="EMBL" id="FPBK01000003">
    <property type="protein sequence ID" value="SFU41954.1"/>
    <property type="molecule type" value="Genomic_DNA"/>
</dbReference>
<dbReference type="Proteomes" id="UP000199138">
    <property type="component" value="Unassembled WGS sequence"/>
</dbReference>
<dbReference type="RefSeq" id="WP_093024127.1">
    <property type="nucleotide sequence ID" value="NZ_FPBK01000003.1"/>
</dbReference>
<evidence type="ECO:0000313" key="3">
    <source>
        <dbReference type="Proteomes" id="UP000199138"/>
    </source>
</evidence>
<organism evidence="2 3">
    <name type="scientific">Pustulibacterium marinum</name>
    <dbReference type="NCBI Taxonomy" id="1224947"/>
    <lineage>
        <taxon>Bacteria</taxon>
        <taxon>Pseudomonadati</taxon>
        <taxon>Bacteroidota</taxon>
        <taxon>Flavobacteriia</taxon>
        <taxon>Flavobacteriales</taxon>
        <taxon>Flavobacteriaceae</taxon>
        <taxon>Pustulibacterium</taxon>
    </lineage>
</organism>
<accession>A0A1I7G0I7</accession>
<proteinExistence type="predicted"/>
<feature type="chain" id="PRO_5011448277" description="SmpA / OmlA family protein" evidence="1">
    <location>
        <begin position="26"/>
        <end position="92"/>
    </location>
</feature>
<dbReference type="STRING" id="1224947.SAMN05216480_10328"/>
<name>A0A1I7G0I7_9FLAO</name>
<evidence type="ECO:0008006" key="4">
    <source>
        <dbReference type="Google" id="ProtNLM"/>
    </source>
</evidence>
<protein>
    <recommendedName>
        <fullName evidence="4">SmpA / OmlA family protein</fullName>
    </recommendedName>
</protein>
<gene>
    <name evidence="2" type="ORF">SAMN05216480_10328</name>
</gene>